<accession>A0A2P2NCS7</accession>
<proteinExistence type="predicted"/>
<dbReference type="EMBL" id="GGEC01059780">
    <property type="protein sequence ID" value="MBX40264.1"/>
    <property type="molecule type" value="Transcribed_RNA"/>
</dbReference>
<dbReference type="AlphaFoldDB" id="A0A2P2NCS7"/>
<protein>
    <submittedName>
        <fullName evidence="1">Uncharacterized protein</fullName>
    </submittedName>
</protein>
<evidence type="ECO:0000313" key="1">
    <source>
        <dbReference type="EMBL" id="MBX40264.1"/>
    </source>
</evidence>
<reference evidence="1" key="1">
    <citation type="submission" date="2018-02" db="EMBL/GenBank/DDBJ databases">
        <title>Rhizophora mucronata_Transcriptome.</title>
        <authorList>
            <person name="Meera S.P."/>
            <person name="Sreeshan A."/>
            <person name="Augustine A."/>
        </authorList>
    </citation>
    <scope>NUCLEOTIDE SEQUENCE</scope>
    <source>
        <tissue evidence="1">Leaf</tissue>
    </source>
</reference>
<name>A0A2P2NCS7_RHIMU</name>
<sequence length="81" mass="8801">MMKYTSIPQCSHLGVLAWNCCLQEWQVISRIVELICFIAWSFKAFALSNSAKAFCLIPLALANSCSANSSCLFACCLASSA</sequence>
<organism evidence="1">
    <name type="scientific">Rhizophora mucronata</name>
    <name type="common">Asiatic mangrove</name>
    <dbReference type="NCBI Taxonomy" id="61149"/>
    <lineage>
        <taxon>Eukaryota</taxon>
        <taxon>Viridiplantae</taxon>
        <taxon>Streptophyta</taxon>
        <taxon>Embryophyta</taxon>
        <taxon>Tracheophyta</taxon>
        <taxon>Spermatophyta</taxon>
        <taxon>Magnoliopsida</taxon>
        <taxon>eudicotyledons</taxon>
        <taxon>Gunneridae</taxon>
        <taxon>Pentapetalae</taxon>
        <taxon>rosids</taxon>
        <taxon>fabids</taxon>
        <taxon>Malpighiales</taxon>
        <taxon>Rhizophoraceae</taxon>
        <taxon>Rhizophora</taxon>
    </lineage>
</organism>